<accession>A0AAU7CAU3</accession>
<keyword evidence="1" id="KW-0472">Membrane</keyword>
<feature type="transmembrane region" description="Helical" evidence="1">
    <location>
        <begin position="55"/>
        <end position="74"/>
    </location>
</feature>
<evidence type="ECO:0000313" key="2">
    <source>
        <dbReference type="EMBL" id="XBH02124.1"/>
    </source>
</evidence>
<dbReference type="RefSeq" id="WP_406694867.1">
    <property type="nucleotide sequence ID" value="NZ_CP155447.1"/>
</dbReference>
<name>A0AAU7CAU3_9BACT</name>
<organism evidence="2">
    <name type="scientific">Singulisphaera sp. Ch08</name>
    <dbReference type="NCBI Taxonomy" id="3120278"/>
    <lineage>
        <taxon>Bacteria</taxon>
        <taxon>Pseudomonadati</taxon>
        <taxon>Planctomycetota</taxon>
        <taxon>Planctomycetia</taxon>
        <taxon>Isosphaerales</taxon>
        <taxon>Isosphaeraceae</taxon>
        <taxon>Singulisphaera</taxon>
    </lineage>
</organism>
<reference evidence="2" key="1">
    <citation type="submission" date="2024-05" db="EMBL/GenBank/DDBJ databases">
        <title>Planctomycetes of the genus Singulisphaera possess chitinolytic capabilities.</title>
        <authorList>
            <person name="Ivanova A."/>
        </authorList>
    </citation>
    <scope>NUCLEOTIDE SEQUENCE</scope>
    <source>
        <strain evidence="2">Ch08T</strain>
    </source>
</reference>
<keyword evidence="1" id="KW-1133">Transmembrane helix</keyword>
<dbReference type="AlphaFoldDB" id="A0AAU7CAU3"/>
<gene>
    <name evidence="2" type="ORF">V5E97_27875</name>
</gene>
<keyword evidence="1" id="KW-0812">Transmembrane</keyword>
<sequence length="205" mass="22825">MPVLMLSDVARLRVQTISFFLAGFLVCAWGIQWVWNSLRGDFPRLPRLTYGKAVGVVALWGLLFLLVLTMISGARELMTPGAWRKAGYTYKLPAETTPPIPAEESARRQSLDRLRGALWTYARGHNGQFPADSNDPAIPEAFWLLPDPSGMRYVYHGGQVADRGATPLALEPDLFDNGRLLLLTSGEIRWMNAQETQGNVEARNP</sequence>
<proteinExistence type="predicted"/>
<dbReference type="EMBL" id="CP155447">
    <property type="protein sequence ID" value="XBH02124.1"/>
    <property type="molecule type" value="Genomic_DNA"/>
</dbReference>
<feature type="transmembrane region" description="Helical" evidence="1">
    <location>
        <begin position="12"/>
        <end position="35"/>
    </location>
</feature>
<protein>
    <recommendedName>
        <fullName evidence="3">Type II secretion system protein GspG C-terminal domain-containing protein</fullName>
    </recommendedName>
</protein>
<evidence type="ECO:0008006" key="3">
    <source>
        <dbReference type="Google" id="ProtNLM"/>
    </source>
</evidence>
<evidence type="ECO:0000256" key="1">
    <source>
        <dbReference type="SAM" id="Phobius"/>
    </source>
</evidence>